<dbReference type="InterPro" id="IPR025266">
    <property type="entry name" value="TerB_N"/>
</dbReference>
<name>A0AAW8T3T5_9ENTE</name>
<feature type="domain" description="TerB N-terminal" evidence="1">
    <location>
        <begin position="56"/>
        <end position="161"/>
    </location>
</feature>
<sequence length="322" mass="37340">MGLFDIFKKNDTPSVVKKVSKRENVLPSVVQGIPQDILNLLWFSDGPLKNIDIDAEEPSAISLSLPVKAGTVDKLGYWPSYQRMGPAERFNYLTWLKDIRQPTDIGNVFTFFYGLERYIMTEKYQEAVSKINLLQKHHNNASFIHYSNVALVYLALTKKDTTFLKSMAPEPKDSTLFILSKAALDKRFTSEEIITMSRSFLWDNQRYIKQFYSKFKDNMEEIMVYKWSERVYSFPNNLGTIPTTELSLSNISLNPEKTLFKINGEITMSMKVNLPKTILIPNFIESDIIRTDMYSLLKETHEATKKQLAEERKQKRLSQIEN</sequence>
<dbReference type="RefSeq" id="WP_311816575.1">
    <property type="nucleotide sequence ID" value="NZ_JARPXG010000006.1"/>
</dbReference>
<dbReference type="Proteomes" id="UP001254770">
    <property type="component" value="Unassembled WGS sequence"/>
</dbReference>
<protein>
    <submittedName>
        <fullName evidence="2">TerB N-terminal domain-containing protein</fullName>
    </submittedName>
</protein>
<proteinExistence type="predicted"/>
<organism evidence="2 3">
    <name type="scientific">Enterococcus raffinosus</name>
    <dbReference type="NCBI Taxonomy" id="71452"/>
    <lineage>
        <taxon>Bacteria</taxon>
        <taxon>Bacillati</taxon>
        <taxon>Bacillota</taxon>
        <taxon>Bacilli</taxon>
        <taxon>Lactobacillales</taxon>
        <taxon>Enterococcaceae</taxon>
        <taxon>Enterococcus</taxon>
    </lineage>
</organism>
<accession>A0AAW8T3T5</accession>
<dbReference type="AlphaFoldDB" id="A0AAW8T3T5"/>
<reference evidence="2" key="1">
    <citation type="submission" date="2023-03" db="EMBL/GenBank/DDBJ databases">
        <authorList>
            <person name="Shen W."/>
            <person name="Cai J."/>
        </authorList>
    </citation>
    <scope>NUCLEOTIDE SEQUENCE</scope>
    <source>
        <strain evidence="2">Y15</strain>
    </source>
</reference>
<evidence type="ECO:0000259" key="1">
    <source>
        <dbReference type="Pfam" id="PF13208"/>
    </source>
</evidence>
<dbReference type="EMBL" id="JARPXL010000001">
    <property type="protein sequence ID" value="MDT2543171.1"/>
    <property type="molecule type" value="Genomic_DNA"/>
</dbReference>
<dbReference type="Pfam" id="PF13208">
    <property type="entry name" value="TerB_N"/>
    <property type="match status" value="1"/>
</dbReference>
<comment type="caution">
    <text evidence="2">The sequence shown here is derived from an EMBL/GenBank/DDBJ whole genome shotgun (WGS) entry which is preliminary data.</text>
</comment>
<gene>
    <name evidence="2" type="ORF">P7D69_02280</name>
</gene>
<evidence type="ECO:0000313" key="2">
    <source>
        <dbReference type="EMBL" id="MDT2543171.1"/>
    </source>
</evidence>
<evidence type="ECO:0000313" key="3">
    <source>
        <dbReference type="Proteomes" id="UP001254770"/>
    </source>
</evidence>